<evidence type="ECO:0000256" key="11">
    <source>
        <dbReference type="SAM" id="SignalP"/>
    </source>
</evidence>
<organism evidence="14 15">
    <name type="scientific">Saccoglossus kowalevskii</name>
    <name type="common">Acorn worm</name>
    <dbReference type="NCBI Taxonomy" id="10224"/>
    <lineage>
        <taxon>Eukaryota</taxon>
        <taxon>Metazoa</taxon>
        <taxon>Hemichordata</taxon>
        <taxon>Enteropneusta</taxon>
        <taxon>Harrimaniidae</taxon>
        <taxon>Saccoglossus</taxon>
    </lineage>
</organism>
<keyword evidence="14" id="KW-1185">Reference proteome</keyword>
<evidence type="ECO:0000259" key="13">
    <source>
        <dbReference type="Pfam" id="PF01094"/>
    </source>
</evidence>
<dbReference type="PANTHER" id="PTHR10519">
    <property type="entry name" value="GABA-B RECEPTOR"/>
    <property type="match status" value="1"/>
</dbReference>
<dbReference type="PRINTS" id="PR01177">
    <property type="entry name" value="GABAB1RECPTR"/>
</dbReference>
<keyword evidence="9" id="KW-0175">Coiled coil</keyword>
<evidence type="ECO:0000256" key="10">
    <source>
        <dbReference type="SAM" id="Phobius"/>
    </source>
</evidence>
<protein>
    <submittedName>
        <fullName evidence="15">Uncharacterized protein LOC100371470</fullName>
    </submittedName>
</protein>
<comment type="subcellular location">
    <subcellularLocation>
        <location evidence="1">Membrane</location>
        <topology evidence="1">Multi-pass membrane protein</topology>
    </subcellularLocation>
</comment>
<keyword evidence="5 10" id="KW-0472">Membrane</keyword>
<dbReference type="RefSeq" id="XP_006819249.1">
    <property type="nucleotide sequence ID" value="XM_006819186.1"/>
</dbReference>
<dbReference type="PRINTS" id="PR01176">
    <property type="entry name" value="GABABRECEPTR"/>
</dbReference>
<evidence type="ECO:0000313" key="15">
    <source>
        <dbReference type="RefSeq" id="XP_006819249.1"/>
    </source>
</evidence>
<evidence type="ECO:0000256" key="5">
    <source>
        <dbReference type="ARBA" id="ARBA00023136"/>
    </source>
</evidence>
<evidence type="ECO:0000256" key="6">
    <source>
        <dbReference type="ARBA" id="ARBA00023170"/>
    </source>
</evidence>
<keyword evidence="4" id="KW-0297">G-protein coupled receptor</keyword>
<evidence type="ECO:0000256" key="8">
    <source>
        <dbReference type="ARBA" id="ARBA00023224"/>
    </source>
</evidence>
<dbReference type="Pfam" id="PF00003">
    <property type="entry name" value="7tm_3"/>
    <property type="match status" value="1"/>
</dbReference>
<gene>
    <name evidence="15" type="primary">LOC100371470</name>
</gene>
<dbReference type="InterPro" id="IPR002455">
    <property type="entry name" value="GPCR3_GABA-B"/>
</dbReference>
<accession>A0ABM0MGV8</accession>
<reference evidence="15" key="1">
    <citation type="submission" date="2025-08" db="UniProtKB">
        <authorList>
            <consortium name="RefSeq"/>
        </authorList>
    </citation>
    <scope>IDENTIFICATION</scope>
    <source>
        <tissue evidence="15">Testes</tissue>
    </source>
</reference>
<sequence length="813" mass="92854">MTKTRLLFSAIAAMCLILAEFSQPSVEAISDVYILGLFPMTGSWAGGQGQYPAIQLGIEHINSDASLLSDYRIVLKPDGVEDADTWCNGGRGTDVMYRELYNTTTTKIMVLGAGCSIVTEPTAQASHLWNLLQLSYSSASPKLSDRTLFKKFFRVFPPEKVLNAVKYDMLKYFGWTKVGTLHQTVDLFSLAMADFLDNAEENDIEILTSESFANDPSVQVSNLKKQGARIIIGNFYENKARQVFCQAYKEGMYGAKYVWIITGWYSSDWWKQEDPDSPIDCTLQEMEAAISGYFTTDALPLSLSDSPGVSNRKHGPAHWRFNSTLTKDKEYGNLIKEKIENWQEEFKDIDRSQLWDLIKYQIKKITIDYTKEKARNRKQEIEDLEKQLKDTQQMCSDSPNEENYSNMEEMKRKLEDHYNYKVEGAIIRSRARWYEKGEKNNRKKSCIKQLKVERDKTIEQPNEILTEIKTFYSRLYSNKDSIEATKFLNNTAIPVLAESSQAKCEGLLTSRDILDTLTSMKENKSPGNDGLTVEFYKAYWPLTTAQFLEEYTAYVGGDPESLSGHQEAPYGYDSVWTIALMLQEAEQRLQAMVPPQSIADFEYDNSDMADLFFDIMSETNFEGVSGPVLFTESGDRQGLMQVEQNQNGSEVRVGIYDPSSLEVNKITWYEHPGVIWEGGKPPADAEQVIEQYQTILFALFVAMTALSSMGIMLAFAFLWFNLKYRNHRFIKMSSPYMNNLILFGCQLAYVSIILSGISSDIVSDASYLTIHKVNRWVLAMSFSLSFGAMFSKTWRVHKIFTNKKLEKRFSHRE</sequence>
<feature type="domain" description="Receptor ligand binding region" evidence="13">
    <location>
        <begin position="51"/>
        <end position="288"/>
    </location>
</feature>
<evidence type="ECO:0000256" key="1">
    <source>
        <dbReference type="ARBA" id="ARBA00004141"/>
    </source>
</evidence>
<evidence type="ECO:0000256" key="7">
    <source>
        <dbReference type="ARBA" id="ARBA00023180"/>
    </source>
</evidence>
<proteinExistence type="predicted"/>
<evidence type="ECO:0000259" key="12">
    <source>
        <dbReference type="Pfam" id="PF00003"/>
    </source>
</evidence>
<name>A0ABM0MGV8_SACKO</name>
<dbReference type="Proteomes" id="UP000694865">
    <property type="component" value="Unplaced"/>
</dbReference>
<evidence type="ECO:0000256" key="4">
    <source>
        <dbReference type="ARBA" id="ARBA00023040"/>
    </source>
</evidence>
<keyword evidence="8" id="KW-0807">Transducer</keyword>
<keyword evidence="3 10" id="KW-1133">Transmembrane helix</keyword>
<dbReference type="InterPro" id="IPR017978">
    <property type="entry name" value="GPCR_3_C"/>
</dbReference>
<dbReference type="CDD" id="cd06366">
    <property type="entry name" value="PBP1_GABAb_receptor"/>
    <property type="match status" value="1"/>
</dbReference>
<keyword evidence="6" id="KW-0675">Receptor</keyword>
<keyword evidence="11" id="KW-0732">Signal</keyword>
<feature type="coiled-coil region" evidence="9">
    <location>
        <begin position="367"/>
        <end position="394"/>
    </location>
</feature>
<dbReference type="SUPFAM" id="SSF53822">
    <property type="entry name" value="Periplasmic binding protein-like I"/>
    <property type="match status" value="2"/>
</dbReference>
<feature type="transmembrane region" description="Helical" evidence="10">
    <location>
        <begin position="695"/>
        <end position="720"/>
    </location>
</feature>
<evidence type="ECO:0000256" key="2">
    <source>
        <dbReference type="ARBA" id="ARBA00022692"/>
    </source>
</evidence>
<evidence type="ECO:0000256" key="3">
    <source>
        <dbReference type="ARBA" id="ARBA00022989"/>
    </source>
</evidence>
<feature type="domain" description="G-protein coupled receptors family 3 profile" evidence="12">
    <location>
        <begin position="698"/>
        <end position="805"/>
    </location>
</feature>
<dbReference type="PANTHER" id="PTHR10519:SF78">
    <property type="entry name" value="G-PROTEIN COUPLED RECEPTORS FAMILY 3 PROFILE DOMAIN-CONTAINING PROTEIN"/>
    <property type="match status" value="1"/>
</dbReference>
<dbReference type="GeneID" id="100371470"/>
<feature type="transmembrane region" description="Helical" evidence="10">
    <location>
        <begin position="740"/>
        <end position="757"/>
    </location>
</feature>
<feature type="domain" description="Receptor ligand binding region" evidence="13">
    <location>
        <begin position="550"/>
        <end position="643"/>
    </location>
</feature>
<feature type="chain" id="PRO_5047239542" evidence="11">
    <location>
        <begin position="29"/>
        <end position="813"/>
    </location>
</feature>
<keyword evidence="7" id="KW-0325">Glycoprotein</keyword>
<keyword evidence="2 10" id="KW-0812">Transmembrane</keyword>
<evidence type="ECO:0000313" key="14">
    <source>
        <dbReference type="Proteomes" id="UP000694865"/>
    </source>
</evidence>
<dbReference type="InterPro" id="IPR028082">
    <property type="entry name" value="Peripla_BP_I"/>
</dbReference>
<feature type="signal peptide" evidence="11">
    <location>
        <begin position="1"/>
        <end position="28"/>
    </location>
</feature>
<feature type="transmembrane region" description="Helical" evidence="10">
    <location>
        <begin position="777"/>
        <end position="794"/>
    </location>
</feature>
<dbReference type="InterPro" id="IPR001828">
    <property type="entry name" value="ANF_lig-bd_rcpt"/>
</dbReference>
<evidence type="ECO:0000256" key="9">
    <source>
        <dbReference type="SAM" id="Coils"/>
    </source>
</evidence>
<dbReference type="Pfam" id="PF01094">
    <property type="entry name" value="ANF_receptor"/>
    <property type="match status" value="2"/>
</dbReference>
<dbReference type="Gene3D" id="3.40.50.2300">
    <property type="match status" value="2"/>
</dbReference>